<dbReference type="STRING" id="410332.SAMN04488550_3404"/>
<comment type="caution">
    <text evidence="2">The sequence shown here is derived from an EMBL/GenBank/DDBJ whole genome shotgun (WGS) entry which is preliminary data.</text>
</comment>
<protein>
    <submittedName>
        <fullName evidence="2">Uncharacterized protein</fullName>
    </submittedName>
</protein>
<dbReference type="eggNOG" id="ENOG502ZA9F">
    <property type="taxonomic scope" value="Bacteria"/>
</dbReference>
<dbReference type="AlphaFoldDB" id="M3V9K1"/>
<dbReference type="EMBL" id="BAOP01000001">
    <property type="protein sequence ID" value="GAC78013.1"/>
    <property type="molecule type" value="Genomic_DNA"/>
</dbReference>
<feature type="transmembrane region" description="Helical" evidence="1">
    <location>
        <begin position="260"/>
        <end position="281"/>
    </location>
</feature>
<organism evidence="2 3">
    <name type="scientific">Gordonia malaquae NBRC 108250</name>
    <dbReference type="NCBI Taxonomy" id="1223542"/>
    <lineage>
        <taxon>Bacteria</taxon>
        <taxon>Bacillati</taxon>
        <taxon>Actinomycetota</taxon>
        <taxon>Actinomycetes</taxon>
        <taxon>Mycobacteriales</taxon>
        <taxon>Gordoniaceae</taxon>
        <taxon>Gordonia</taxon>
    </lineage>
</organism>
<accession>M3V9K1</accession>
<proteinExistence type="predicted"/>
<keyword evidence="3" id="KW-1185">Reference proteome</keyword>
<feature type="transmembrane region" description="Helical" evidence="1">
    <location>
        <begin position="71"/>
        <end position="90"/>
    </location>
</feature>
<keyword evidence="1" id="KW-1133">Transmembrane helix</keyword>
<keyword evidence="1" id="KW-0812">Transmembrane</keyword>
<feature type="transmembrane region" description="Helical" evidence="1">
    <location>
        <begin position="149"/>
        <end position="166"/>
    </location>
</feature>
<feature type="transmembrane region" description="Helical" evidence="1">
    <location>
        <begin position="302"/>
        <end position="319"/>
    </location>
</feature>
<feature type="transmembrane region" description="Helical" evidence="1">
    <location>
        <begin position="118"/>
        <end position="137"/>
    </location>
</feature>
<evidence type="ECO:0000313" key="3">
    <source>
        <dbReference type="Proteomes" id="UP000035009"/>
    </source>
</evidence>
<feature type="transmembrane region" description="Helical" evidence="1">
    <location>
        <begin position="38"/>
        <end position="59"/>
    </location>
</feature>
<name>M3V9K1_GORML</name>
<feature type="transmembrane region" description="Helical" evidence="1">
    <location>
        <begin position="197"/>
        <end position="216"/>
    </location>
</feature>
<dbReference type="RefSeq" id="WP_008375816.1">
    <property type="nucleotide sequence ID" value="NZ_BAOP01000001.1"/>
</dbReference>
<evidence type="ECO:0000313" key="2">
    <source>
        <dbReference type="EMBL" id="GAC78013.1"/>
    </source>
</evidence>
<evidence type="ECO:0000256" key="1">
    <source>
        <dbReference type="SAM" id="Phobius"/>
    </source>
</evidence>
<feature type="transmembrane region" description="Helical" evidence="1">
    <location>
        <begin position="228"/>
        <end position="248"/>
    </location>
</feature>
<gene>
    <name evidence="2" type="ORF">GM1_001_01380</name>
</gene>
<feature type="transmembrane region" description="Helical" evidence="1">
    <location>
        <begin position="339"/>
        <end position="357"/>
    </location>
</feature>
<reference evidence="2 3" key="1">
    <citation type="submission" date="2013-02" db="EMBL/GenBank/DDBJ databases">
        <title>Whole genome shotgun sequence of Gordonia malaquae NBRC 108250.</title>
        <authorList>
            <person name="Yoshida I."/>
            <person name="Hosoyama A."/>
            <person name="Tsuchikane K."/>
            <person name="Ando Y."/>
            <person name="Baba S."/>
            <person name="Ohji S."/>
            <person name="Hamada M."/>
            <person name="Tamura T."/>
            <person name="Yamazoe A."/>
            <person name="Yamazaki S."/>
            <person name="Fujita N."/>
        </authorList>
    </citation>
    <scope>NUCLEOTIDE SEQUENCE [LARGE SCALE GENOMIC DNA]</scope>
    <source>
        <strain evidence="2 3">NBRC 108250</strain>
    </source>
</reference>
<keyword evidence="1" id="KW-0472">Membrane</keyword>
<sequence>MSFTCEQDAREVADHLGFVCDDANPIVTFRNPFGLDNWTLPILELLIVAGAVFALIHAWRRWRRDGDAVNLTLWFGSLVYLAIIEPPLYFPSWFGLNEYVGFIFSHNVFTVQFMFDRLPLYIVAFYPVISAVTYEVVRALGIFERRGPLAGAVAVAFASQVFYETFDQLGPQLKWWAWNPDNMINQPMFTSVPMNSMWVFASVSFGVLAWLAAKFSATKDLSGGQVTLRTLAAGILTPILMVVLAAPTRVGVNTGGEATLQRTLVIILLAILWLVGLWLLIEGTRATWNRPIGLASPQFVRVYPALYLGVLTVLWIASAPEFLGAVDGVTDRGTPIGSAWYSILCIAGSAWFVIAAMRAARPAGAVAGVGEKGAVAV</sequence>
<dbReference type="OrthoDB" id="5488443at2"/>
<dbReference type="Proteomes" id="UP000035009">
    <property type="component" value="Unassembled WGS sequence"/>
</dbReference>